<dbReference type="AlphaFoldDB" id="A0A345YM22"/>
<reference evidence="2 4" key="1">
    <citation type="submission" date="2018-07" db="EMBL/GenBank/DDBJ databases">
        <title>Brachybacterium saurashtrense DSM 23186 genome sequence.</title>
        <authorList>
            <person name="Guo L."/>
        </authorList>
    </citation>
    <scope>NUCLEOTIDE SEQUENCE [LARGE SCALE GENOMIC DNA]</scope>
    <source>
        <strain evidence="2 4">DSM 23186</strain>
    </source>
</reference>
<dbReference type="EMBL" id="QSWH01000006">
    <property type="protein sequence ID" value="RRR21658.1"/>
    <property type="molecule type" value="Genomic_DNA"/>
</dbReference>
<dbReference type="OrthoDB" id="3539048at2"/>
<dbReference type="InterPro" id="IPR055878">
    <property type="entry name" value="DUF7455"/>
</dbReference>
<proteinExistence type="predicted"/>
<evidence type="ECO:0000259" key="1">
    <source>
        <dbReference type="Pfam" id="PF24254"/>
    </source>
</evidence>
<protein>
    <recommendedName>
        <fullName evidence="1">DUF7455 domain-containing protein</fullName>
    </recommendedName>
</protein>
<dbReference type="KEGG" id="bsau:DWV08_04675"/>
<accession>A0A345YM22</accession>
<evidence type="ECO:0000313" key="5">
    <source>
        <dbReference type="Proteomes" id="UP000282185"/>
    </source>
</evidence>
<feature type="domain" description="DUF7455" evidence="1">
    <location>
        <begin position="10"/>
        <end position="63"/>
    </location>
</feature>
<dbReference type="Proteomes" id="UP000254236">
    <property type="component" value="Chromosome"/>
</dbReference>
<keyword evidence="4" id="KW-1185">Reference proteome</keyword>
<dbReference type="Pfam" id="PF24254">
    <property type="entry name" value="DUF7455"/>
    <property type="match status" value="1"/>
</dbReference>
<evidence type="ECO:0000313" key="3">
    <source>
        <dbReference type="EMBL" id="RRR21658.1"/>
    </source>
</evidence>
<gene>
    <name evidence="2" type="ORF">DWV08_04675</name>
    <name evidence="3" type="ORF">DXU92_13250</name>
</gene>
<organism evidence="3 5">
    <name type="scientific">Brachybacterium saurashtrense</name>
    <dbReference type="NCBI Taxonomy" id="556288"/>
    <lineage>
        <taxon>Bacteria</taxon>
        <taxon>Bacillati</taxon>
        <taxon>Actinomycetota</taxon>
        <taxon>Actinomycetes</taxon>
        <taxon>Micrococcales</taxon>
        <taxon>Dermabacteraceae</taxon>
        <taxon>Brachybacterium</taxon>
    </lineage>
</organism>
<dbReference type="RefSeq" id="WP_115412726.1">
    <property type="nucleotide sequence ID" value="NZ_CP031356.1"/>
</dbReference>
<evidence type="ECO:0000313" key="2">
    <source>
        <dbReference type="EMBL" id="AXK44974.1"/>
    </source>
</evidence>
<dbReference type="Proteomes" id="UP000282185">
    <property type="component" value="Unassembled WGS sequence"/>
</dbReference>
<sequence>MNLTLEAPRLTAHDRCDRCGAQAYVKVLLEAGGELMFCAHHARAHQDAFSTIAAEIIDETERLHHKPEPVIED</sequence>
<name>A0A345YM22_9MICO</name>
<reference evidence="3 5" key="2">
    <citation type="submission" date="2018-08" db="EMBL/GenBank/DDBJ databases">
        <title>Brachybacterium saurashtrense DSM 23186.</title>
        <authorList>
            <person name="Li Y."/>
        </authorList>
    </citation>
    <scope>NUCLEOTIDE SEQUENCE [LARGE SCALE GENOMIC DNA]</scope>
    <source>
        <strain evidence="3 5">DSM 23186</strain>
    </source>
</reference>
<evidence type="ECO:0000313" key="4">
    <source>
        <dbReference type="Proteomes" id="UP000254236"/>
    </source>
</evidence>
<dbReference type="EMBL" id="CP031356">
    <property type="protein sequence ID" value="AXK44974.1"/>
    <property type="molecule type" value="Genomic_DNA"/>
</dbReference>